<accession>A0A0H2RG52</accession>
<keyword evidence="2" id="KW-1185">Reference proteome</keyword>
<dbReference type="EMBL" id="KQ086015">
    <property type="protein sequence ID" value="KLO10860.1"/>
    <property type="molecule type" value="Genomic_DNA"/>
</dbReference>
<organism evidence="1 2">
    <name type="scientific">Schizopora paradoxa</name>
    <dbReference type="NCBI Taxonomy" id="27342"/>
    <lineage>
        <taxon>Eukaryota</taxon>
        <taxon>Fungi</taxon>
        <taxon>Dikarya</taxon>
        <taxon>Basidiomycota</taxon>
        <taxon>Agaricomycotina</taxon>
        <taxon>Agaricomycetes</taxon>
        <taxon>Hymenochaetales</taxon>
        <taxon>Schizoporaceae</taxon>
        <taxon>Schizopora</taxon>
    </lineage>
</organism>
<dbReference type="InParanoid" id="A0A0H2RG52"/>
<gene>
    <name evidence="1" type="ORF">SCHPADRAFT_499171</name>
</gene>
<evidence type="ECO:0000313" key="2">
    <source>
        <dbReference type="Proteomes" id="UP000053477"/>
    </source>
</evidence>
<evidence type="ECO:0000313" key="1">
    <source>
        <dbReference type="EMBL" id="KLO10860.1"/>
    </source>
</evidence>
<reference evidence="1 2" key="1">
    <citation type="submission" date="2015-04" db="EMBL/GenBank/DDBJ databases">
        <title>Complete genome sequence of Schizopora paradoxa KUC8140, a cosmopolitan wood degrader in East Asia.</title>
        <authorList>
            <consortium name="DOE Joint Genome Institute"/>
            <person name="Min B."/>
            <person name="Park H."/>
            <person name="Jang Y."/>
            <person name="Kim J.-J."/>
            <person name="Kim K.H."/>
            <person name="Pangilinan J."/>
            <person name="Lipzen A."/>
            <person name="Riley R."/>
            <person name="Grigoriev I.V."/>
            <person name="Spatafora J.W."/>
            <person name="Choi I.-G."/>
        </authorList>
    </citation>
    <scope>NUCLEOTIDE SEQUENCE [LARGE SCALE GENOMIC DNA]</scope>
    <source>
        <strain evidence="1 2">KUC8140</strain>
    </source>
</reference>
<protein>
    <submittedName>
        <fullName evidence="1">Uncharacterized protein</fullName>
    </submittedName>
</protein>
<sequence>MFAPEEKAHLLTSIRIEQPRHVATDSGAPEVTSVMHSSGVAFPSTFLSRATRTERVDRASRLHPTTYTVGFRVPFVDVSNQIKSLRRPDDFLCHRTP</sequence>
<dbReference type="AlphaFoldDB" id="A0A0H2RG52"/>
<proteinExistence type="predicted"/>
<dbReference type="Proteomes" id="UP000053477">
    <property type="component" value="Unassembled WGS sequence"/>
</dbReference>
<name>A0A0H2RG52_9AGAM</name>